<evidence type="ECO:0008006" key="4">
    <source>
        <dbReference type="Google" id="ProtNLM"/>
    </source>
</evidence>
<evidence type="ECO:0000313" key="3">
    <source>
        <dbReference type="Proteomes" id="UP000077069"/>
    </source>
</evidence>
<dbReference type="EMBL" id="KV441553">
    <property type="protein sequence ID" value="OAG04500.1"/>
    <property type="molecule type" value="Genomic_DNA"/>
</dbReference>
<protein>
    <recommendedName>
        <fullName evidence="4">Glycoside hydrolase</fullName>
    </recommendedName>
</protein>
<evidence type="ECO:0000313" key="2">
    <source>
        <dbReference type="EMBL" id="OAG04500.1"/>
    </source>
</evidence>
<accession>A0A177CCR3</accession>
<organism evidence="2 3">
    <name type="scientific">Paraphaeosphaeria sporulosa</name>
    <dbReference type="NCBI Taxonomy" id="1460663"/>
    <lineage>
        <taxon>Eukaryota</taxon>
        <taxon>Fungi</taxon>
        <taxon>Dikarya</taxon>
        <taxon>Ascomycota</taxon>
        <taxon>Pezizomycotina</taxon>
        <taxon>Dothideomycetes</taxon>
        <taxon>Pleosporomycetidae</taxon>
        <taxon>Pleosporales</taxon>
        <taxon>Massarineae</taxon>
        <taxon>Didymosphaeriaceae</taxon>
        <taxon>Paraphaeosphaeria</taxon>
    </lineage>
</organism>
<name>A0A177CCR3_9PLEO</name>
<dbReference type="InParanoid" id="A0A177CCR3"/>
<gene>
    <name evidence="2" type="ORF">CC84DRAFT_794203</name>
</gene>
<reference evidence="2 3" key="1">
    <citation type="submission" date="2016-05" db="EMBL/GenBank/DDBJ databases">
        <title>Comparative analysis of secretome profiles of manganese(II)-oxidizing ascomycete fungi.</title>
        <authorList>
            <consortium name="DOE Joint Genome Institute"/>
            <person name="Zeiner C.A."/>
            <person name="Purvine S.O."/>
            <person name="Zink E.M."/>
            <person name="Wu S."/>
            <person name="Pasa-Tolic L."/>
            <person name="Chaput D.L."/>
            <person name="Haridas S."/>
            <person name="Grigoriev I.V."/>
            <person name="Santelli C.M."/>
            <person name="Hansel C.M."/>
        </authorList>
    </citation>
    <scope>NUCLEOTIDE SEQUENCE [LARGE SCALE GENOMIC DNA]</scope>
    <source>
        <strain evidence="2 3">AP3s5-JAC2a</strain>
    </source>
</reference>
<keyword evidence="3" id="KW-1185">Reference proteome</keyword>
<dbReference type="AlphaFoldDB" id="A0A177CCR3"/>
<dbReference type="GeneID" id="28770913"/>
<feature type="chain" id="PRO_5008057995" description="Glycoside hydrolase" evidence="1">
    <location>
        <begin position="19"/>
        <end position="299"/>
    </location>
</feature>
<sequence length="299" mass="32210">MKMHWCTPLLALAAPVLSLPLKDPRSATASSERAIWLWNSDIIQDDSQVQTFLSKMTNSNHPFQTVLALIDRDMGNAPWESFIKKCNAAGLKVEALMGDKQWIVGGTTEDGPTLEHELDWIKNYQASASSDAKLAGIHLDVEPWALEDFDSNKAEYVSSLVSIVGQTKKLAQSLDMPLGADLPFWANTVACADSTLDTCLLDKLDSVTFMTYRNTAKSLLGIADPVLKAVKGVDSSIPVWLSVETSSECSDVSLISYAGKTLSTLIGDLATITTSAKKSAGNFAGVAVHSYTDFLAMGA</sequence>
<proteinExistence type="predicted"/>
<keyword evidence="1" id="KW-0732">Signal</keyword>
<dbReference type="RefSeq" id="XP_018034865.1">
    <property type="nucleotide sequence ID" value="XM_018187427.1"/>
</dbReference>
<dbReference type="OrthoDB" id="3716526at2759"/>
<evidence type="ECO:0000256" key="1">
    <source>
        <dbReference type="SAM" id="SignalP"/>
    </source>
</evidence>
<feature type="signal peptide" evidence="1">
    <location>
        <begin position="1"/>
        <end position="18"/>
    </location>
</feature>
<dbReference type="Proteomes" id="UP000077069">
    <property type="component" value="Unassembled WGS sequence"/>
</dbReference>